<evidence type="ECO:0000259" key="2">
    <source>
        <dbReference type="Pfam" id="PF13556"/>
    </source>
</evidence>
<evidence type="ECO:0008006" key="5">
    <source>
        <dbReference type="Google" id="ProtNLM"/>
    </source>
</evidence>
<dbReference type="Pfam" id="PF13556">
    <property type="entry name" value="HTH_30"/>
    <property type="match status" value="1"/>
</dbReference>
<protein>
    <recommendedName>
        <fullName evidence="5">PucR family transcriptional regulator</fullName>
    </recommendedName>
</protein>
<gene>
    <name evidence="3" type="ORF">UC3_03403</name>
</gene>
<keyword evidence="4" id="KW-1185">Reference proteome</keyword>
<dbReference type="PANTHER" id="PTHR33744:SF15">
    <property type="entry name" value="CARBOHYDRATE DIACID REGULATOR"/>
    <property type="match status" value="1"/>
</dbReference>
<dbReference type="Pfam" id="PF07905">
    <property type="entry name" value="PucR"/>
    <property type="match status" value="1"/>
</dbReference>
<sequence>MLLKQLLELPILKNSKTLTGSIGLDNPLESVMVLEAIDIEKWSKQHQLILTSFYALTDASMDQVRLFFKTMRKIGVSGLVIKVDRLITMIPEWVIELGVEYCIPLIKVHQDVSYEAIMLAVYEPLLNHQSHLLRTYYEVRQRFMKVERNRSSFDQIMQEFFQLIEKPCFLSIPHLDIHINKGTTFEDYVVIQQYPMKNIEFTKNRYEYLHLFSHKNNQAITAVKVDILNPFNDLCTLLVYQKDAQIPESKVMIIENVVDVIYERLQMEYLQKKERYTRLNNLADAILQNTPTDLNELTLLLEEANIEQYDFYQAIAFSSTNFEDKQRKDLVLQKLHSLRAKHIFFEHHNYLIFLYNFQHASQQITKQTLSKLFDFSILEKEKASLILSEVKRKQAIKEILPECLDSIRFNRHFYLAPILNYSDLGVFSMFIKGHQLDNIQQIIPTGLYHLWENEEDLFLTLYTFFISNRNYKKTAETLFLHSKTIRYRLNKIEQLLEIDLTNPIQLVNYEVGTYLLELKKRSQSK</sequence>
<evidence type="ECO:0000313" key="4">
    <source>
        <dbReference type="Proteomes" id="UP000013785"/>
    </source>
</evidence>
<dbReference type="PATRIC" id="fig|1158610.3.peg.3397"/>
<dbReference type="RefSeq" id="WP_010770033.1">
    <property type="nucleotide sequence ID" value="NZ_ASWE01000001.1"/>
</dbReference>
<dbReference type="AlphaFoldDB" id="R3TLD0"/>
<evidence type="ECO:0000259" key="1">
    <source>
        <dbReference type="Pfam" id="PF07905"/>
    </source>
</evidence>
<feature type="domain" description="Purine catabolism PurC-like" evidence="1">
    <location>
        <begin position="5"/>
        <end position="123"/>
    </location>
</feature>
<dbReference type="PANTHER" id="PTHR33744">
    <property type="entry name" value="CARBOHYDRATE DIACID REGULATOR"/>
    <property type="match status" value="1"/>
</dbReference>
<proteinExistence type="predicted"/>
<feature type="domain" description="PucR C-terminal helix-turn-helix" evidence="2">
    <location>
        <begin position="459"/>
        <end position="511"/>
    </location>
</feature>
<comment type="caution">
    <text evidence="3">The sequence shown here is derived from an EMBL/GenBank/DDBJ whole genome shotgun (WGS) entry which is preliminary data.</text>
</comment>
<name>R3TLD0_9ENTE</name>
<dbReference type="InterPro" id="IPR051448">
    <property type="entry name" value="CdaR-like_regulators"/>
</dbReference>
<dbReference type="STRING" id="154621.RV11_GL001385"/>
<evidence type="ECO:0000313" key="3">
    <source>
        <dbReference type="EMBL" id="EOL41838.1"/>
    </source>
</evidence>
<organism evidence="3 4">
    <name type="scientific">Enterococcus phoeniculicola ATCC BAA-412</name>
    <dbReference type="NCBI Taxonomy" id="1158610"/>
    <lineage>
        <taxon>Bacteria</taxon>
        <taxon>Bacillati</taxon>
        <taxon>Bacillota</taxon>
        <taxon>Bacilli</taxon>
        <taxon>Lactobacillales</taxon>
        <taxon>Enterococcaceae</taxon>
        <taxon>Enterococcus</taxon>
    </lineage>
</organism>
<dbReference type="InterPro" id="IPR025736">
    <property type="entry name" value="PucR_C-HTH_dom"/>
</dbReference>
<dbReference type="OrthoDB" id="142218at2"/>
<dbReference type="Proteomes" id="UP000013785">
    <property type="component" value="Unassembled WGS sequence"/>
</dbReference>
<dbReference type="Gene3D" id="1.10.10.2840">
    <property type="entry name" value="PucR C-terminal helix-turn-helix domain"/>
    <property type="match status" value="1"/>
</dbReference>
<dbReference type="eggNOG" id="COG2508">
    <property type="taxonomic scope" value="Bacteria"/>
</dbReference>
<dbReference type="HOGENOM" id="CLU_017436_3_2_9"/>
<reference evidence="3 4" key="1">
    <citation type="submission" date="2013-02" db="EMBL/GenBank/DDBJ databases">
        <title>The Genome Sequence of Enterococcus phoeniculicola BAA-412.</title>
        <authorList>
            <consortium name="The Broad Institute Genome Sequencing Platform"/>
            <consortium name="The Broad Institute Genome Sequencing Center for Infectious Disease"/>
            <person name="Earl A.M."/>
            <person name="Gilmore M.S."/>
            <person name="Lebreton F."/>
            <person name="Walker B."/>
            <person name="Young S.K."/>
            <person name="Zeng Q."/>
            <person name="Gargeya S."/>
            <person name="Fitzgerald M."/>
            <person name="Haas B."/>
            <person name="Abouelleil A."/>
            <person name="Alvarado L."/>
            <person name="Arachchi H.M."/>
            <person name="Berlin A.M."/>
            <person name="Chapman S.B."/>
            <person name="Dewar J."/>
            <person name="Goldberg J."/>
            <person name="Griggs A."/>
            <person name="Gujja S."/>
            <person name="Hansen M."/>
            <person name="Howarth C."/>
            <person name="Imamovic A."/>
            <person name="Larimer J."/>
            <person name="McCowan C."/>
            <person name="Murphy C."/>
            <person name="Neiman D."/>
            <person name="Pearson M."/>
            <person name="Priest M."/>
            <person name="Roberts A."/>
            <person name="Saif S."/>
            <person name="Shea T."/>
            <person name="Sisk P."/>
            <person name="Sykes S."/>
            <person name="Wortman J."/>
            <person name="Nusbaum C."/>
            <person name="Birren B."/>
        </authorList>
    </citation>
    <scope>NUCLEOTIDE SEQUENCE [LARGE SCALE GENOMIC DNA]</scope>
    <source>
        <strain evidence="3 4">ATCC BAA-412</strain>
    </source>
</reference>
<dbReference type="InterPro" id="IPR012914">
    <property type="entry name" value="PucR_dom"/>
</dbReference>
<dbReference type="InterPro" id="IPR042070">
    <property type="entry name" value="PucR_C-HTH_sf"/>
</dbReference>
<dbReference type="EMBL" id="AJAT01000018">
    <property type="protein sequence ID" value="EOL41838.1"/>
    <property type="molecule type" value="Genomic_DNA"/>
</dbReference>
<accession>R3TLD0</accession>